<feature type="repeat" description="WD" evidence="3">
    <location>
        <begin position="345"/>
        <end position="384"/>
    </location>
</feature>
<dbReference type="Gene3D" id="1.20.1280.50">
    <property type="match status" value="1"/>
</dbReference>
<dbReference type="InterPro" id="IPR020472">
    <property type="entry name" value="WD40_PAC1"/>
</dbReference>
<dbReference type="Pfam" id="PF12937">
    <property type="entry name" value="F-box-like"/>
    <property type="match status" value="1"/>
</dbReference>
<dbReference type="EMBL" id="JAKWFO010000005">
    <property type="protein sequence ID" value="KAI9636998.1"/>
    <property type="molecule type" value="Genomic_DNA"/>
</dbReference>
<dbReference type="InterPro" id="IPR001680">
    <property type="entry name" value="WD40_rpt"/>
</dbReference>
<proteinExistence type="predicted"/>
<feature type="compositionally biased region" description="Basic and acidic residues" evidence="4">
    <location>
        <begin position="241"/>
        <end position="256"/>
    </location>
</feature>
<dbReference type="InterPro" id="IPR019775">
    <property type="entry name" value="WD40_repeat_CS"/>
</dbReference>
<feature type="repeat" description="WD" evidence="3">
    <location>
        <begin position="691"/>
        <end position="721"/>
    </location>
</feature>
<dbReference type="RefSeq" id="XP_052946775.1">
    <property type="nucleotide sequence ID" value="XM_053086937.1"/>
</dbReference>
<dbReference type="InterPro" id="IPR001810">
    <property type="entry name" value="F-box_dom"/>
</dbReference>
<dbReference type="GO" id="GO:0043130">
    <property type="term" value="F:ubiquitin binding"/>
    <property type="evidence" value="ECO:0007669"/>
    <property type="project" value="TreeGrafter"/>
</dbReference>
<dbReference type="FunFam" id="2.130.10.10:FF:000987">
    <property type="entry name" value="Unplaced genomic scaffold supercont1.16, whole genome shotgun sequence"/>
    <property type="match status" value="1"/>
</dbReference>
<evidence type="ECO:0000256" key="3">
    <source>
        <dbReference type="PROSITE-ProRule" id="PRU00221"/>
    </source>
</evidence>
<evidence type="ECO:0000256" key="4">
    <source>
        <dbReference type="SAM" id="MobiDB-lite"/>
    </source>
</evidence>
<keyword evidence="7" id="KW-1185">Reference proteome</keyword>
<dbReference type="SMART" id="SM00256">
    <property type="entry name" value="FBOX"/>
    <property type="match status" value="1"/>
</dbReference>
<feature type="region of interest" description="Disordered" evidence="4">
    <location>
        <begin position="598"/>
        <end position="621"/>
    </location>
</feature>
<feature type="repeat" description="WD" evidence="3">
    <location>
        <begin position="480"/>
        <end position="505"/>
    </location>
</feature>
<keyword evidence="1 3" id="KW-0853">WD repeat</keyword>
<dbReference type="Gene3D" id="2.130.10.10">
    <property type="entry name" value="YVTN repeat-like/Quinoprotein amine dehydrogenase"/>
    <property type="match status" value="3"/>
</dbReference>
<evidence type="ECO:0000313" key="7">
    <source>
        <dbReference type="Proteomes" id="UP001164286"/>
    </source>
</evidence>
<dbReference type="GO" id="GO:0043224">
    <property type="term" value="C:nuclear SCF ubiquitin ligase complex"/>
    <property type="evidence" value="ECO:0007669"/>
    <property type="project" value="TreeGrafter"/>
</dbReference>
<dbReference type="GO" id="GO:0000209">
    <property type="term" value="P:protein polyubiquitination"/>
    <property type="evidence" value="ECO:0007669"/>
    <property type="project" value="TreeGrafter"/>
</dbReference>
<dbReference type="PROSITE" id="PS50294">
    <property type="entry name" value="WD_REPEATS_REGION"/>
    <property type="match status" value="4"/>
</dbReference>
<feature type="repeat" description="WD" evidence="3">
    <location>
        <begin position="628"/>
        <end position="650"/>
    </location>
</feature>
<evidence type="ECO:0000256" key="2">
    <source>
        <dbReference type="ARBA" id="ARBA00022737"/>
    </source>
</evidence>
<feature type="repeat" description="WD" evidence="3">
    <location>
        <begin position="651"/>
        <end position="690"/>
    </location>
</feature>
<feature type="domain" description="F-box" evidence="5">
    <location>
        <begin position="95"/>
        <end position="141"/>
    </location>
</feature>
<dbReference type="Pfam" id="PF00400">
    <property type="entry name" value="WD40"/>
    <property type="match status" value="7"/>
</dbReference>
<evidence type="ECO:0000313" key="6">
    <source>
        <dbReference type="EMBL" id="KAI9636998.1"/>
    </source>
</evidence>
<dbReference type="AlphaFoldDB" id="A0AA38H9V0"/>
<dbReference type="CDD" id="cd22147">
    <property type="entry name" value="F-box_SpPof1-like"/>
    <property type="match status" value="1"/>
</dbReference>
<protein>
    <submittedName>
        <fullName evidence="6">F-box protein</fullName>
    </submittedName>
</protein>
<dbReference type="FunFam" id="1.20.1280.50:FF:000051">
    <property type="entry name" value="F-box and WD-40 domain-containing protein MET30"/>
    <property type="match status" value="1"/>
</dbReference>
<keyword evidence="2" id="KW-0677">Repeat</keyword>
<dbReference type="SUPFAM" id="SSF50978">
    <property type="entry name" value="WD40 repeat-like"/>
    <property type="match status" value="2"/>
</dbReference>
<dbReference type="PROSITE" id="PS50181">
    <property type="entry name" value="FBOX"/>
    <property type="match status" value="1"/>
</dbReference>
<dbReference type="PROSITE" id="PS00678">
    <property type="entry name" value="WD_REPEATS_1"/>
    <property type="match status" value="3"/>
</dbReference>
<reference evidence="6" key="1">
    <citation type="journal article" date="2022" name="G3 (Bethesda)">
        <title>High quality genome of the basidiomycete yeast Dioszegia hungarica PDD-24b-2 isolated from cloud water.</title>
        <authorList>
            <person name="Jarrige D."/>
            <person name="Haridas S."/>
            <person name="Bleykasten-Grosshans C."/>
            <person name="Joly M."/>
            <person name="Nadalig T."/>
            <person name="Sancelme M."/>
            <person name="Vuilleumier S."/>
            <person name="Grigoriev I.V."/>
            <person name="Amato P."/>
            <person name="Bringel F."/>
        </authorList>
    </citation>
    <scope>NUCLEOTIDE SEQUENCE</scope>
    <source>
        <strain evidence="6">PDD-24b-2</strain>
    </source>
</reference>
<comment type="caution">
    <text evidence="6">The sequence shown here is derived from an EMBL/GenBank/DDBJ whole genome shotgun (WGS) entry which is preliminary data.</text>
</comment>
<dbReference type="PRINTS" id="PR00320">
    <property type="entry name" value="GPROTEINBRPT"/>
</dbReference>
<feature type="region of interest" description="Disordered" evidence="4">
    <location>
        <begin position="184"/>
        <end position="266"/>
    </location>
</feature>
<evidence type="ECO:0000259" key="5">
    <source>
        <dbReference type="PROSITE" id="PS50181"/>
    </source>
</evidence>
<dbReference type="InterPro" id="IPR015943">
    <property type="entry name" value="WD40/YVTN_repeat-like_dom_sf"/>
</dbReference>
<name>A0AA38H9V0_9TREE</name>
<dbReference type="PROSITE" id="PS50082">
    <property type="entry name" value="WD_REPEATS_2"/>
    <property type="match status" value="7"/>
</dbReference>
<dbReference type="GeneID" id="77726138"/>
<dbReference type="InterPro" id="IPR036322">
    <property type="entry name" value="WD40_repeat_dom_sf"/>
</dbReference>
<dbReference type="Proteomes" id="UP001164286">
    <property type="component" value="Unassembled WGS sequence"/>
</dbReference>
<feature type="repeat" description="WD" evidence="3">
    <location>
        <begin position="385"/>
        <end position="424"/>
    </location>
</feature>
<feature type="repeat" description="WD" evidence="3">
    <location>
        <begin position="298"/>
        <end position="344"/>
    </location>
</feature>
<organism evidence="6 7">
    <name type="scientific">Dioszegia hungarica</name>
    <dbReference type="NCBI Taxonomy" id="4972"/>
    <lineage>
        <taxon>Eukaryota</taxon>
        <taxon>Fungi</taxon>
        <taxon>Dikarya</taxon>
        <taxon>Basidiomycota</taxon>
        <taxon>Agaricomycotina</taxon>
        <taxon>Tremellomycetes</taxon>
        <taxon>Tremellales</taxon>
        <taxon>Bulleribasidiaceae</taxon>
        <taxon>Dioszegia</taxon>
    </lineage>
</organism>
<dbReference type="InterPro" id="IPR036047">
    <property type="entry name" value="F-box-like_dom_sf"/>
</dbReference>
<dbReference type="SMART" id="SM00320">
    <property type="entry name" value="WD40"/>
    <property type="match status" value="7"/>
</dbReference>
<dbReference type="CDD" id="cd00200">
    <property type="entry name" value="WD40"/>
    <property type="match status" value="1"/>
</dbReference>
<dbReference type="PANTHER" id="PTHR22847:SF681">
    <property type="entry name" value="F-BOX PROTEIN MET30"/>
    <property type="match status" value="1"/>
</dbReference>
<feature type="compositionally biased region" description="Basic and acidic residues" evidence="4">
    <location>
        <begin position="187"/>
        <end position="207"/>
    </location>
</feature>
<feature type="compositionally biased region" description="Acidic residues" evidence="4">
    <location>
        <begin position="604"/>
        <end position="618"/>
    </location>
</feature>
<sequence length="741" mass="81001">MIPADDEPLDIMPTRAGRKLCVRHKQMANQDVNQKLQRSLDNLPTTERGHITHLWSTFSNAPHAKRKLILEGILTMCCFSQLSHLSDSLNLLIRIDPFSLLPREINLRVLGYLDAISLGRAAQVSQSWKALADDDLLWRRMCGQHIDRKCEKCGWGLPLLERRRLRGELNEGSPSVAVGVGVHEHHHHDDGSGTRAGSKEGKMKHNGEASSSGGLSVPTPALKRVKISTLSDSETEIAEGADGRPARDKGKARAAEENSSAGSLSREVRMTRPWKSVYCERLVVERNWRKGRCKMTTLKGHEDGIMCLQYHTSLATPSHPVLITGSYDKTVRIWNLDTGDCLRVLRGHTRAVRALQFDQRLLFTGAMDGTVRIWNWRAGECLRVLEGHSDGVVSLSYNGYLLASGSKDSTINIWNFRSGAKFTLRGHEEWVNSVMLWDGKNNPGDVDPAQMPSFAGLSKRNASLSTSSTTTPAPPSIEPGTMLFSCSDDQTIKLWDLTSRECIRTFSGHKAGVQTLRVLMVDMTEAEIAARKRLRSATPPSHGPGSGGWGPASQAPMIPAGGVAVQGRFVDVPEGFDPHLHRAIRGKGVEPKVFVHGAPPTDAEGMDVDESEAGTDAEEGGRQKRAVLMSGSLDGTIKVWDVATGQEEKTLFGHIEGVWGVDVDALRIASASHDRTVKVWDRESGNCVQTLVGHRGSVTSLQLSDDMIVSGSDDGDVMVWSFAPGAEEAGREKGLAKKVQL</sequence>
<feature type="region of interest" description="Disordered" evidence="4">
    <location>
        <begin position="460"/>
        <end position="480"/>
    </location>
</feature>
<gene>
    <name evidence="6" type="ORF">MKK02DRAFT_24794</name>
</gene>
<evidence type="ECO:0000256" key="1">
    <source>
        <dbReference type="ARBA" id="ARBA00022574"/>
    </source>
</evidence>
<dbReference type="SUPFAM" id="SSF81383">
    <property type="entry name" value="F-box domain"/>
    <property type="match status" value="1"/>
</dbReference>
<dbReference type="PANTHER" id="PTHR22847">
    <property type="entry name" value="WD40 REPEAT PROTEIN"/>
    <property type="match status" value="1"/>
</dbReference>
<accession>A0AA38H9V0</accession>